<organism evidence="1 2">
    <name type="scientific">Pseudo-nitzschia multistriata</name>
    <dbReference type="NCBI Taxonomy" id="183589"/>
    <lineage>
        <taxon>Eukaryota</taxon>
        <taxon>Sar</taxon>
        <taxon>Stramenopiles</taxon>
        <taxon>Ochrophyta</taxon>
        <taxon>Bacillariophyta</taxon>
        <taxon>Bacillariophyceae</taxon>
        <taxon>Bacillariophycidae</taxon>
        <taxon>Bacillariales</taxon>
        <taxon>Bacillariaceae</taxon>
        <taxon>Pseudo-nitzschia</taxon>
    </lineage>
</organism>
<protein>
    <submittedName>
        <fullName evidence="1">Uncharacterized protein</fullName>
    </submittedName>
</protein>
<dbReference type="AlphaFoldDB" id="A0A448Z2S7"/>
<evidence type="ECO:0000313" key="1">
    <source>
        <dbReference type="EMBL" id="VEU36417.1"/>
    </source>
</evidence>
<accession>A0A448Z2S7</accession>
<sequence>MELLAFIFKGSVLSPTTEASDEQIILNQNKPNIMEAIPTNLMDRFIIPMDQLRIALHLPMLLSPLPLPSLYLLWSTVDS</sequence>
<evidence type="ECO:0000313" key="2">
    <source>
        <dbReference type="Proteomes" id="UP000291116"/>
    </source>
</evidence>
<proteinExistence type="predicted"/>
<keyword evidence="2" id="KW-1185">Reference proteome</keyword>
<reference evidence="1 2" key="1">
    <citation type="submission" date="2019-01" db="EMBL/GenBank/DDBJ databases">
        <authorList>
            <person name="Ferrante I. M."/>
        </authorList>
    </citation>
    <scope>NUCLEOTIDE SEQUENCE [LARGE SCALE GENOMIC DNA]</scope>
    <source>
        <strain evidence="1 2">B856</strain>
    </source>
</reference>
<dbReference type="Proteomes" id="UP000291116">
    <property type="component" value="Unassembled WGS sequence"/>
</dbReference>
<name>A0A448Z2S7_9STRA</name>
<gene>
    <name evidence="1" type="ORF">PSNMU_V1.4_AUG-EV-PASAV3_0031730</name>
</gene>
<dbReference type="EMBL" id="CAACVS010000089">
    <property type="protein sequence ID" value="VEU36417.1"/>
    <property type="molecule type" value="Genomic_DNA"/>
</dbReference>